<protein>
    <submittedName>
        <fullName evidence="2">Uncharacterized protein</fullName>
    </submittedName>
</protein>
<dbReference type="AlphaFoldDB" id="A0A251VEG3"/>
<organism evidence="2 3">
    <name type="scientific">Helianthus annuus</name>
    <name type="common">Common sunflower</name>
    <dbReference type="NCBI Taxonomy" id="4232"/>
    <lineage>
        <taxon>Eukaryota</taxon>
        <taxon>Viridiplantae</taxon>
        <taxon>Streptophyta</taxon>
        <taxon>Embryophyta</taxon>
        <taxon>Tracheophyta</taxon>
        <taxon>Spermatophyta</taxon>
        <taxon>Magnoliopsida</taxon>
        <taxon>eudicotyledons</taxon>
        <taxon>Gunneridae</taxon>
        <taxon>Pentapetalae</taxon>
        <taxon>asterids</taxon>
        <taxon>campanulids</taxon>
        <taxon>Asterales</taxon>
        <taxon>Asteraceae</taxon>
        <taxon>Asteroideae</taxon>
        <taxon>Heliantheae alliance</taxon>
        <taxon>Heliantheae</taxon>
        <taxon>Helianthus</taxon>
    </lineage>
</organism>
<reference evidence="1 3" key="1">
    <citation type="journal article" date="2017" name="Nature">
        <title>The sunflower genome provides insights into oil metabolism, flowering and Asterid evolution.</title>
        <authorList>
            <person name="Badouin H."/>
            <person name="Gouzy J."/>
            <person name="Grassa C.J."/>
            <person name="Murat F."/>
            <person name="Staton S.E."/>
            <person name="Cottret L."/>
            <person name="Lelandais-Briere C."/>
            <person name="Owens G.L."/>
            <person name="Carrere S."/>
            <person name="Mayjonade B."/>
            <person name="Legrand L."/>
            <person name="Gill N."/>
            <person name="Kane N.C."/>
            <person name="Bowers J.E."/>
            <person name="Hubner S."/>
            <person name="Bellec A."/>
            <person name="Berard A."/>
            <person name="Berges H."/>
            <person name="Blanchet N."/>
            <person name="Boniface M.C."/>
            <person name="Brunel D."/>
            <person name="Catrice O."/>
            <person name="Chaidir N."/>
            <person name="Claudel C."/>
            <person name="Donnadieu C."/>
            <person name="Faraut T."/>
            <person name="Fievet G."/>
            <person name="Helmstetter N."/>
            <person name="King M."/>
            <person name="Knapp S.J."/>
            <person name="Lai Z."/>
            <person name="Le Paslier M.C."/>
            <person name="Lippi Y."/>
            <person name="Lorenzon L."/>
            <person name="Mandel J.R."/>
            <person name="Marage G."/>
            <person name="Marchand G."/>
            <person name="Marquand E."/>
            <person name="Bret-Mestries E."/>
            <person name="Morien E."/>
            <person name="Nambeesan S."/>
            <person name="Nguyen T."/>
            <person name="Pegot-Espagnet P."/>
            <person name="Pouilly N."/>
            <person name="Raftis F."/>
            <person name="Sallet E."/>
            <person name="Schiex T."/>
            <person name="Thomas J."/>
            <person name="Vandecasteele C."/>
            <person name="Vares D."/>
            <person name="Vear F."/>
            <person name="Vautrin S."/>
            <person name="Crespi M."/>
            <person name="Mangin B."/>
            <person name="Burke J.M."/>
            <person name="Salse J."/>
            <person name="Munos S."/>
            <person name="Vincourt P."/>
            <person name="Rieseberg L.H."/>
            <person name="Langlade N.B."/>
        </authorList>
    </citation>
    <scope>NUCLEOTIDE SEQUENCE [LARGE SCALE GENOMIC DNA]</scope>
    <source>
        <strain evidence="3">cv. SF193</strain>
        <tissue evidence="1">Leaves</tissue>
    </source>
</reference>
<accession>A0A251VEG3</accession>
<proteinExistence type="predicted"/>
<dbReference type="Proteomes" id="UP000215914">
    <property type="component" value="Chromosome 2"/>
</dbReference>
<evidence type="ECO:0000313" key="2">
    <source>
        <dbReference type="EMBL" id="OTG34007.1"/>
    </source>
</evidence>
<sequence length="93" mass="10090">MLMFNIMLKNSKININDTQSQTHLEVASYGGGHGGVDRAGTADQRAERSHSCIPIAFATHVYLLLRSLGTYWSLHGGLVVVGEEPLLGSYETS</sequence>
<dbReference type="EMBL" id="MNCJ02000317">
    <property type="protein sequence ID" value="KAF5818400.1"/>
    <property type="molecule type" value="Genomic_DNA"/>
</dbReference>
<dbReference type="InParanoid" id="A0A251VEG3"/>
<evidence type="ECO:0000313" key="3">
    <source>
        <dbReference type="Proteomes" id="UP000215914"/>
    </source>
</evidence>
<gene>
    <name evidence="2" type="ORF">HannXRQ_Chr02g0040901</name>
    <name evidence="1" type="ORF">HanXRQr2_Chr02g0064731</name>
</gene>
<keyword evidence="3" id="KW-1185">Reference proteome</keyword>
<name>A0A251VEG3_HELAN</name>
<reference evidence="2" key="2">
    <citation type="submission" date="2017-02" db="EMBL/GenBank/DDBJ databases">
        <title>Sunflower complete genome.</title>
        <authorList>
            <person name="Langlade N."/>
            <person name="Munos S."/>
        </authorList>
    </citation>
    <scope>NUCLEOTIDE SEQUENCE [LARGE SCALE GENOMIC DNA]</scope>
    <source>
        <tissue evidence="2">Leaves</tissue>
    </source>
</reference>
<dbReference type="EMBL" id="CM007891">
    <property type="protein sequence ID" value="OTG34007.1"/>
    <property type="molecule type" value="Genomic_DNA"/>
</dbReference>
<dbReference type="Gramene" id="mRNA:HanXRQr2_Chr02g0064731">
    <property type="protein sequence ID" value="mRNA:HanXRQr2_Chr02g0064731"/>
    <property type="gene ID" value="HanXRQr2_Chr02g0064731"/>
</dbReference>
<evidence type="ECO:0000313" key="1">
    <source>
        <dbReference type="EMBL" id="KAF5818400.1"/>
    </source>
</evidence>
<reference evidence="1" key="3">
    <citation type="submission" date="2020-06" db="EMBL/GenBank/DDBJ databases">
        <title>Helianthus annuus Genome sequencing and assembly Release 2.</title>
        <authorList>
            <person name="Gouzy J."/>
            <person name="Langlade N."/>
            <person name="Munos S."/>
        </authorList>
    </citation>
    <scope>NUCLEOTIDE SEQUENCE</scope>
    <source>
        <tissue evidence="1">Leaves</tissue>
    </source>
</reference>